<keyword evidence="3 4" id="KW-0413">Isomerase</keyword>
<comment type="similarity">
    <text evidence="5">Belongs to the FKBP-type PPIase family.</text>
</comment>
<dbReference type="Gene3D" id="3.10.50.40">
    <property type="match status" value="1"/>
</dbReference>
<dbReference type="SUPFAM" id="SSF54534">
    <property type="entry name" value="FKBP-like"/>
    <property type="match status" value="1"/>
</dbReference>
<evidence type="ECO:0000256" key="1">
    <source>
        <dbReference type="ARBA" id="ARBA00000971"/>
    </source>
</evidence>
<dbReference type="PROSITE" id="PS51257">
    <property type="entry name" value="PROKAR_LIPOPROTEIN"/>
    <property type="match status" value="1"/>
</dbReference>
<sequence length="303" mass="31163">MRSRTPRTLTTALCGALVAVTALAACAPPPEEAPTATEAPGPVVEATGPGGQAPTFTYPVPLDLDEPFTEVLWEGDGDPLVDGAPVLVRIYSEDGRDASVLRDDFASVPQSYLLAPEAIGSDLYATLSGATVGSRILHVVETDDVPLVMSIDVLPTRAVGEPVSPGDGLPSVSHGPDGSPTVTIPAEVPAPANAVVHQIIRGTGDQVVAGQQVVIRYVAVKWSTGEVIDTTWGADLLPETVTIGLDQLIEGVEDGLEGLFVGSQVMLVVPPGQAFGPSGNELSTETLVYVVDILGTSPVPPPA</sequence>
<dbReference type="Proteomes" id="UP000602087">
    <property type="component" value="Unassembled WGS sequence"/>
</dbReference>
<evidence type="ECO:0000256" key="3">
    <source>
        <dbReference type="ARBA" id="ARBA00023235"/>
    </source>
</evidence>
<feature type="chain" id="PRO_5036726034" description="Peptidyl-prolyl cis-trans isomerase" evidence="7">
    <location>
        <begin position="25"/>
        <end position="303"/>
    </location>
</feature>
<dbReference type="InterPro" id="IPR001179">
    <property type="entry name" value="PPIase_FKBP_dom"/>
</dbReference>
<feature type="compositionally biased region" description="Low complexity" evidence="6">
    <location>
        <begin position="33"/>
        <end position="42"/>
    </location>
</feature>
<keyword evidence="7" id="KW-0732">Signal</keyword>
<dbReference type="Pfam" id="PF00254">
    <property type="entry name" value="FKBP_C"/>
    <property type="match status" value="1"/>
</dbReference>
<comment type="caution">
    <text evidence="9">The sequence shown here is derived from an EMBL/GenBank/DDBJ whole genome shotgun (WGS) entry which is preliminary data.</text>
</comment>
<keyword evidence="10" id="KW-1185">Reference proteome</keyword>
<proteinExistence type="inferred from homology"/>
<evidence type="ECO:0000259" key="8">
    <source>
        <dbReference type="PROSITE" id="PS50059"/>
    </source>
</evidence>
<gene>
    <name evidence="9" type="ORF">JAV76_07950</name>
</gene>
<evidence type="ECO:0000256" key="7">
    <source>
        <dbReference type="SAM" id="SignalP"/>
    </source>
</evidence>
<evidence type="ECO:0000256" key="5">
    <source>
        <dbReference type="RuleBase" id="RU003915"/>
    </source>
</evidence>
<evidence type="ECO:0000256" key="6">
    <source>
        <dbReference type="SAM" id="MobiDB-lite"/>
    </source>
</evidence>
<name>A0A934M9R1_9MICO</name>
<feature type="domain" description="PPIase FKBP-type" evidence="8">
    <location>
        <begin position="210"/>
        <end position="303"/>
    </location>
</feature>
<dbReference type="AlphaFoldDB" id="A0A934M9R1"/>
<feature type="region of interest" description="Disordered" evidence="6">
    <location>
        <begin position="29"/>
        <end position="51"/>
    </location>
</feature>
<accession>A0A934M9R1</accession>
<dbReference type="PROSITE" id="PS50059">
    <property type="entry name" value="FKBP_PPIASE"/>
    <property type="match status" value="1"/>
</dbReference>
<reference evidence="9" key="1">
    <citation type="submission" date="2020-12" db="EMBL/GenBank/DDBJ databases">
        <title>Sanguibacter suaedae sp. nov., isolated from Suaeda aralocaspica.</title>
        <authorList>
            <person name="Ma Q."/>
        </authorList>
    </citation>
    <scope>NUCLEOTIDE SEQUENCE</scope>
    <source>
        <strain evidence="9">YZGR15</strain>
    </source>
</reference>
<dbReference type="GO" id="GO:0003755">
    <property type="term" value="F:peptidyl-prolyl cis-trans isomerase activity"/>
    <property type="evidence" value="ECO:0007669"/>
    <property type="project" value="UniProtKB-UniRule"/>
</dbReference>
<dbReference type="EMBL" id="JAEINH010000005">
    <property type="protein sequence ID" value="MBI9114943.1"/>
    <property type="molecule type" value="Genomic_DNA"/>
</dbReference>
<organism evidence="9 10">
    <name type="scientific">Sanguibacter suaedae</name>
    <dbReference type="NCBI Taxonomy" id="2795737"/>
    <lineage>
        <taxon>Bacteria</taxon>
        <taxon>Bacillati</taxon>
        <taxon>Actinomycetota</taxon>
        <taxon>Actinomycetes</taxon>
        <taxon>Micrococcales</taxon>
        <taxon>Sanguibacteraceae</taxon>
        <taxon>Sanguibacter</taxon>
    </lineage>
</organism>
<evidence type="ECO:0000313" key="9">
    <source>
        <dbReference type="EMBL" id="MBI9114943.1"/>
    </source>
</evidence>
<feature type="signal peptide" evidence="7">
    <location>
        <begin position="1"/>
        <end position="24"/>
    </location>
</feature>
<evidence type="ECO:0000256" key="2">
    <source>
        <dbReference type="ARBA" id="ARBA00023110"/>
    </source>
</evidence>
<evidence type="ECO:0000256" key="4">
    <source>
        <dbReference type="PROSITE-ProRule" id="PRU00277"/>
    </source>
</evidence>
<keyword evidence="2 4" id="KW-0697">Rotamase</keyword>
<comment type="catalytic activity">
    <reaction evidence="1 4 5">
        <text>[protein]-peptidylproline (omega=180) = [protein]-peptidylproline (omega=0)</text>
        <dbReference type="Rhea" id="RHEA:16237"/>
        <dbReference type="Rhea" id="RHEA-COMP:10747"/>
        <dbReference type="Rhea" id="RHEA-COMP:10748"/>
        <dbReference type="ChEBI" id="CHEBI:83833"/>
        <dbReference type="ChEBI" id="CHEBI:83834"/>
        <dbReference type="EC" id="5.2.1.8"/>
    </reaction>
</comment>
<dbReference type="RefSeq" id="WP_198733508.1">
    <property type="nucleotide sequence ID" value="NZ_JAEINH010000005.1"/>
</dbReference>
<evidence type="ECO:0000313" key="10">
    <source>
        <dbReference type="Proteomes" id="UP000602087"/>
    </source>
</evidence>
<protein>
    <recommendedName>
        <fullName evidence="5">Peptidyl-prolyl cis-trans isomerase</fullName>
        <ecNumber evidence="5">5.2.1.8</ecNumber>
    </recommendedName>
</protein>
<dbReference type="InterPro" id="IPR046357">
    <property type="entry name" value="PPIase_dom_sf"/>
</dbReference>
<dbReference type="EC" id="5.2.1.8" evidence="5"/>